<gene>
    <name evidence="1" type="ORF">MKW98_027430</name>
</gene>
<dbReference type="AlphaFoldDB" id="A0AAD4XUE4"/>
<dbReference type="Proteomes" id="UP001202328">
    <property type="component" value="Unassembled WGS sequence"/>
</dbReference>
<name>A0AAD4XUE4_9MAGN</name>
<protein>
    <submittedName>
        <fullName evidence="1">Uncharacterized protein</fullName>
    </submittedName>
</protein>
<sequence length="135" mass="14652">SSGNGKSPTSISKKLPLINCGNSGKKLVSVSTMLPTNNNEDLGVEPASTSTLVPVNNNKNLGKRIVKLLKYKQTESWLHQGWEELRNSQQSNSAKLKLQSKVLLVFLEMDPGRRAETSLSSAGPGQTWVSSTMIL</sequence>
<keyword evidence="2" id="KW-1185">Reference proteome</keyword>
<organism evidence="1 2">
    <name type="scientific">Papaver atlanticum</name>
    <dbReference type="NCBI Taxonomy" id="357466"/>
    <lineage>
        <taxon>Eukaryota</taxon>
        <taxon>Viridiplantae</taxon>
        <taxon>Streptophyta</taxon>
        <taxon>Embryophyta</taxon>
        <taxon>Tracheophyta</taxon>
        <taxon>Spermatophyta</taxon>
        <taxon>Magnoliopsida</taxon>
        <taxon>Ranunculales</taxon>
        <taxon>Papaveraceae</taxon>
        <taxon>Papaveroideae</taxon>
        <taxon>Papaver</taxon>
    </lineage>
</organism>
<feature type="non-terminal residue" evidence="1">
    <location>
        <position position="135"/>
    </location>
</feature>
<comment type="caution">
    <text evidence="1">The sequence shown here is derived from an EMBL/GenBank/DDBJ whole genome shotgun (WGS) entry which is preliminary data.</text>
</comment>
<evidence type="ECO:0000313" key="2">
    <source>
        <dbReference type="Proteomes" id="UP001202328"/>
    </source>
</evidence>
<accession>A0AAD4XUE4</accession>
<reference evidence="1" key="1">
    <citation type="submission" date="2022-04" db="EMBL/GenBank/DDBJ databases">
        <title>A functionally conserved STORR gene fusion in Papaver species that diverged 16.8 million years ago.</title>
        <authorList>
            <person name="Catania T."/>
        </authorList>
    </citation>
    <scope>NUCLEOTIDE SEQUENCE</scope>
    <source>
        <strain evidence="1">S-188037</strain>
    </source>
</reference>
<proteinExistence type="predicted"/>
<dbReference type="EMBL" id="JAJJMB010001710">
    <property type="protein sequence ID" value="KAI3956116.1"/>
    <property type="molecule type" value="Genomic_DNA"/>
</dbReference>
<evidence type="ECO:0000313" key="1">
    <source>
        <dbReference type="EMBL" id="KAI3956116.1"/>
    </source>
</evidence>